<proteinExistence type="predicted"/>
<organism evidence="2">
    <name type="scientific">Siphoviridae sp. ctZi05</name>
    <dbReference type="NCBI Taxonomy" id="2826385"/>
    <lineage>
        <taxon>Viruses</taxon>
        <taxon>Duplodnaviria</taxon>
        <taxon>Heunggongvirae</taxon>
        <taxon>Uroviricota</taxon>
        <taxon>Caudoviricetes</taxon>
    </lineage>
</organism>
<evidence type="ECO:0000256" key="1">
    <source>
        <dbReference type="SAM" id="MobiDB-lite"/>
    </source>
</evidence>
<protein>
    <submittedName>
        <fullName evidence="2">Uncharacterized protein</fullName>
    </submittedName>
</protein>
<reference evidence="2" key="1">
    <citation type="journal article" date="2021" name="Proc. Natl. Acad. Sci. U.S.A.">
        <title>A Catalog of Tens of Thousands of Viruses from Human Metagenomes Reveals Hidden Associations with Chronic Diseases.</title>
        <authorList>
            <person name="Tisza M.J."/>
            <person name="Buck C.B."/>
        </authorList>
    </citation>
    <scope>NUCLEOTIDE SEQUENCE</scope>
    <source>
        <strain evidence="2">CtZi05</strain>
    </source>
</reference>
<accession>A0A8S5N0K1</accession>
<feature type="region of interest" description="Disordered" evidence="1">
    <location>
        <begin position="141"/>
        <end position="165"/>
    </location>
</feature>
<sequence length="165" mass="18128">MTMGTISYTYDHQWYVDVADAASGAPKYVLVTDDEGFNPSNNDASYEPKYKCNKTNPKYVTGRKTNIEMDVDIVEGQELQEWLVKHEDDINVPTSVVRVWRFPDGTSTAKEAAFAMTLSPIDGDAEGALKAKGTLSMTSDGWTEGTFDEKTKTFTAKPATPPAQG</sequence>
<dbReference type="EMBL" id="BK015032">
    <property type="protein sequence ID" value="DAD87972.1"/>
    <property type="molecule type" value="Genomic_DNA"/>
</dbReference>
<evidence type="ECO:0000313" key="2">
    <source>
        <dbReference type="EMBL" id="DAD87972.1"/>
    </source>
</evidence>
<name>A0A8S5N0K1_9CAUD</name>